<dbReference type="GO" id="GO:0015666">
    <property type="term" value="F:restriction endodeoxyribonuclease activity"/>
    <property type="evidence" value="ECO:0007669"/>
    <property type="project" value="TreeGrafter"/>
</dbReference>
<keyword evidence="1" id="KW-1133">Transmembrane helix</keyword>
<dbReference type="Pfam" id="PF04471">
    <property type="entry name" value="Mrr_cat"/>
    <property type="match status" value="1"/>
</dbReference>
<dbReference type="PANTHER" id="PTHR30015:SF7">
    <property type="entry name" value="TYPE IV METHYL-DIRECTED RESTRICTION ENZYME ECOKMRR"/>
    <property type="match status" value="1"/>
</dbReference>
<dbReference type="Proteomes" id="UP000677180">
    <property type="component" value="Chromosome"/>
</dbReference>
<dbReference type="PANTHER" id="PTHR30015">
    <property type="entry name" value="MRR RESTRICTION SYSTEM PROTEIN"/>
    <property type="match status" value="1"/>
</dbReference>
<feature type="domain" description="Restriction endonuclease type IV Mrr" evidence="2">
    <location>
        <begin position="185"/>
        <end position="291"/>
    </location>
</feature>
<reference evidence="4 5" key="1">
    <citation type="submission" date="2018-12" db="EMBL/GenBank/DDBJ databases">
        <authorList>
            <consortium name="Pathogen Informatics"/>
        </authorList>
    </citation>
    <scope>NUCLEOTIDE SEQUENCE [LARGE SCALE GENOMIC DNA]</scope>
    <source>
        <strain evidence="4 5">NCTC12967</strain>
    </source>
</reference>
<dbReference type="GeneID" id="64406171"/>
<reference evidence="3" key="2">
    <citation type="submission" date="2021-03" db="EMBL/GenBank/DDBJ databases">
        <title>Human Oral Microbial Genomes.</title>
        <authorList>
            <person name="Johnston C.D."/>
            <person name="Chen T."/>
            <person name="Dewhirst F.E."/>
        </authorList>
    </citation>
    <scope>NUCLEOTIDE SEQUENCE</scope>
    <source>
        <strain evidence="3">F0714</strain>
    </source>
</reference>
<dbReference type="EMBL" id="LR134406">
    <property type="protein sequence ID" value="VEH69418.1"/>
    <property type="molecule type" value="Genomic_DNA"/>
</dbReference>
<feature type="transmembrane region" description="Helical" evidence="1">
    <location>
        <begin position="28"/>
        <end position="53"/>
    </location>
</feature>
<dbReference type="OrthoDB" id="3252967at2"/>
<keyword evidence="1" id="KW-0812">Transmembrane</keyword>
<evidence type="ECO:0000313" key="5">
    <source>
        <dbReference type="Proteomes" id="UP000273044"/>
    </source>
</evidence>
<protein>
    <submittedName>
        <fullName evidence="4">Restriction endonuclease</fullName>
    </submittedName>
</protein>
<sequence>MGVIAENRDMIDQFLSVLRTLVETENPVLVLLGVVITVFVVVWVLLMLINAAIIGMRRLRAEADVGVRIPMGFRVKPAKINRETGAFILVYPRWQKANKDGTRNYRYRDNAVVKGFSVLELGRWRFASRSVLQFYEFVVRLRSMGHVIAPSREEMEKLNQVSARARLRWTGNTSGGLYHRFAEAPSQFETFCAELYRELGYQVEVTPPVADGGFDLDMFRSGERTLVECKCFKPDNPVGRPVLQKLFGANATENANRLIAVTTSTFSRGAIAYAKEVGIELVEGRDLVAMCSRVWGAHSPTQEPMMEDAQLSLEDHLLNMPIDIRDRYASLG</sequence>
<name>A0A3N4D045_9ACTN</name>
<organism evidence="4 5">
    <name type="scientific">Arachnia propionica</name>
    <dbReference type="NCBI Taxonomy" id="1750"/>
    <lineage>
        <taxon>Bacteria</taxon>
        <taxon>Bacillati</taxon>
        <taxon>Actinomycetota</taxon>
        <taxon>Actinomycetes</taxon>
        <taxon>Propionibacteriales</taxon>
        <taxon>Propionibacteriaceae</taxon>
        <taxon>Arachnia</taxon>
    </lineage>
</organism>
<dbReference type="EMBL" id="CP072385">
    <property type="protein sequence ID" value="QUC10531.1"/>
    <property type="molecule type" value="Genomic_DNA"/>
</dbReference>
<dbReference type="AlphaFoldDB" id="A0A3N4D045"/>
<evidence type="ECO:0000313" key="4">
    <source>
        <dbReference type="EMBL" id="VEH69418.1"/>
    </source>
</evidence>
<dbReference type="SUPFAM" id="SSF52980">
    <property type="entry name" value="Restriction endonuclease-like"/>
    <property type="match status" value="1"/>
</dbReference>
<dbReference type="Proteomes" id="UP000273044">
    <property type="component" value="Chromosome"/>
</dbReference>
<keyword evidence="4" id="KW-0255">Endonuclease</keyword>
<evidence type="ECO:0000313" key="3">
    <source>
        <dbReference type="EMBL" id="QUC10531.1"/>
    </source>
</evidence>
<gene>
    <name evidence="3" type="ORF">J5A53_12205</name>
    <name evidence="4" type="ORF">NCTC12967_00686</name>
</gene>
<evidence type="ECO:0000256" key="1">
    <source>
        <dbReference type="SAM" id="Phobius"/>
    </source>
</evidence>
<dbReference type="REBASE" id="316531">
    <property type="entry name" value="Ppr700MrrP"/>
</dbReference>
<keyword evidence="4" id="KW-0540">Nuclease</keyword>
<dbReference type="GO" id="GO:0003677">
    <property type="term" value="F:DNA binding"/>
    <property type="evidence" value="ECO:0007669"/>
    <property type="project" value="InterPro"/>
</dbReference>
<dbReference type="Gene3D" id="3.40.1350.10">
    <property type="match status" value="1"/>
</dbReference>
<dbReference type="REBASE" id="289271">
    <property type="entry name" value="Ppr12967MrrP"/>
</dbReference>
<dbReference type="InterPro" id="IPR011335">
    <property type="entry name" value="Restrct_endonuc-II-like"/>
</dbReference>
<proteinExistence type="predicted"/>
<dbReference type="InterPro" id="IPR011856">
    <property type="entry name" value="tRNA_endonuc-like_dom_sf"/>
</dbReference>
<keyword evidence="1" id="KW-0472">Membrane</keyword>
<dbReference type="REBASE" id="468336">
    <property type="entry name" value="ApoF0714Mrr2P"/>
</dbReference>
<dbReference type="InterPro" id="IPR007560">
    <property type="entry name" value="Restrct_endonuc_IV_Mrr"/>
</dbReference>
<evidence type="ECO:0000259" key="2">
    <source>
        <dbReference type="Pfam" id="PF04471"/>
    </source>
</evidence>
<dbReference type="GO" id="GO:0009307">
    <property type="term" value="P:DNA restriction-modification system"/>
    <property type="evidence" value="ECO:0007669"/>
    <property type="project" value="InterPro"/>
</dbReference>
<dbReference type="InterPro" id="IPR052906">
    <property type="entry name" value="Type_IV_Methyl-Rstrct_Enzyme"/>
</dbReference>
<accession>A0A3N4D045</accession>
<keyword evidence="4" id="KW-0378">Hydrolase</keyword>
<keyword evidence="5" id="KW-1185">Reference proteome</keyword>
<dbReference type="RefSeq" id="WP_014845816.1">
    <property type="nucleotide sequence ID" value="NZ_CP040007.1"/>
</dbReference>